<evidence type="ECO:0000256" key="2">
    <source>
        <dbReference type="ARBA" id="ARBA00023015"/>
    </source>
</evidence>
<accession>A0A542YGQ4</accession>
<evidence type="ECO:0000256" key="6">
    <source>
        <dbReference type="SAM" id="MobiDB-lite"/>
    </source>
</evidence>
<dbReference type="SUPFAM" id="SSF46689">
    <property type="entry name" value="Homeodomain-like"/>
    <property type="match status" value="1"/>
</dbReference>
<dbReference type="PANTHER" id="PTHR30055:SF234">
    <property type="entry name" value="HTH-TYPE TRANSCRIPTIONAL REGULATOR BETI"/>
    <property type="match status" value="1"/>
</dbReference>
<dbReference type="Pfam" id="PF00440">
    <property type="entry name" value="TetR_N"/>
    <property type="match status" value="1"/>
</dbReference>
<evidence type="ECO:0000256" key="5">
    <source>
        <dbReference type="PROSITE-ProRule" id="PRU00335"/>
    </source>
</evidence>
<keyword evidence="2" id="KW-0805">Transcription regulation</keyword>
<sequence>MARFSVDERREALVLAALRVIDRGGVSGATTRAIVSEAGMALASFHYAFRSRDELISAVIAHVIAEEDEHAFAAMREAPAEGDATPGIRDLVRAGLEGYFSHLSARPGHEQAVFELFHYALRTPGMERLAASQYESYRAFAGRLLALAAERAAVRWALPLDELARLAVAFVDGFSLSWLADRDAEAASRMIDAAADMIAAFAHPLDPAGLPAGAPASASQERFPPHDIVDR</sequence>
<dbReference type="InterPro" id="IPR039538">
    <property type="entry name" value="BetI_C"/>
</dbReference>
<feature type="DNA-binding region" description="H-T-H motif" evidence="5">
    <location>
        <begin position="30"/>
        <end position="49"/>
    </location>
</feature>
<dbReference type="EMBL" id="VFOM01000001">
    <property type="protein sequence ID" value="TQL47270.1"/>
    <property type="molecule type" value="Genomic_DNA"/>
</dbReference>
<dbReference type="SUPFAM" id="SSF48498">
    <property type="entry name" value="Tetracyclin repressor-like, C-terminal domain"/>
    <property type="match status" value="1"/>
</dbReference>
<evidence type="ECO:0000313" key="9">
    <source>
        <dbReference type="Proteomes" id="UP000317998"/>
    </source>
</evidence>
<keyword evidence="4" id="KW-0804">Transcription</keyword>
<comment type="caution">
    <text evidence="8">The sequence shown here is derived from an EMBL/GenBank/DDBJ whole genome shotgun (WGS) entry which is preliminary data.</text>
</comment>
<proteinExistence type="predicted"/>
<dbReference type="GO" id="GO:0003700">
    <property type="term" value="F:DNA-binding transcription factor activity"/>
    <property type="evidence" value="ECO:0007669"/>
    <property type="project" value="TreeGrafter"/>
</dbReference>
<dbReference type="GO" id="GO:0000976">
    <property type="term" value="F:transcription cis-regulatory region binding"/>
    <property type="evidence" value="ECO:0007669"/>
    <property type="project" value="TreeGrafter"/>
</dbReference>
<dbReference type="Pfam" id="PF13977">
    <property type="entry name" value="TetR_C_6"/>
    <property type="match status" value="1"/>
</dbReference>
<dbReference type="Proteomes" id="UP000317998">
    <property type="component" value="Unassembled WGS sequence"/>
</dbReference>
<evidence type="ECO:0000256" key="1">
    <source>
        <dbReference type="ARBA" id="ARBA00022491"/>
    </source>
</evidence>
<dbReference type="RefSeq" id="WP_185740420.1">
    <property type="nucleotide sequence ID" value="NZ_VFOM01000001.1"/>
</dbReference>
<organism evidence="8 9">
    <name type="scientific">Homoserinimonas aerilata</name>
    <dbReference type="NCBI Taxonomy" id="1162970"/>
    <lineage>
        <taxon>Bacteria</taxon>
        <taxon>Bacillati</taxon>
        <taxon>Actinomycetota</taxon>
        <taxon>Actinomycetes</taxon>
        <taxon>Micrococcales</taxon>
        <taxon>Microbacteriaceae</taxon>
        <taxon>Homoserinimonas</taxon>
    </lineage>
</organism>
<dbReference type="InterPro" id="IPR001647">
    <property type="entry name" value="HTH_TetR"/>
</dbReference>
<dbReference type="PANTHER" id="PTHR30055">
    <property type="entry name" value="HTH-TYPE TRANSCRIPTIONAL REGULATOR RUTR"/>
    <property type="match status" value="1"/>
</dbReference>
<evidence type="ECO:0000313" key="8">
    <source>
        <dbReference type="EMBL" id="TQL47270.1"/>
    </source>
</evidence>
<keyword evidence="1" id="KW-0678">Repressor</keyword>
<evidence type="ECO:0000259" key="7">
    <source>
        <dbReference type="PROSITE" id="PS50977"/>
    </source>
</evidence>
<dbReference type="AlphaFoldDB" id="A0A542YGQ4"/>
<name>A0A542YGQ4_9MICO</name>
<protein>
    <submittedName>
        <fullName evidence="8">TetR family transcriptional regulator</fullName>
    </submittedName>
</protein>
<dbReference type="InterPro" id="IPR009057">
    <property type="entry name" value="Homeodomain-like_sf"/>
</dbReference>
<gene>
    <name evidence="8" type="ORF">FB562_0326</name>
</gene>
<evidence type="ECO:0000256" key="4">
    <source>
        <dbReference type="ARBA" id="ARBA00023163"/>
    </source>
</evidence>
<dbReference type="InterPro" id="IPR050109">
    <property type="entry name" value="HTH-type_TetR-like_transc_reg"/>
</dbReference>
<feature type="region of interest" description="Disordered" evidence="6">
    <location>
        <begin position="212"/>
        <end position="231"/>
    </location>
</feature>
<keyword evidence="3 5" id="KW-0238">DNA-binding</keyword>
<keyword evidence="9" id="KW-1185">Reference proteome</keyword>
<feature type="domain" description="HTH tetR-type" evidence="7">
    <location>
        <begin position="7"/>
        <end position="67"/>
    </location>
</feature>
<dbReference type="Gene3D" id="1.10.357.10">
    <property type="entry name" value="Tetracycline Repressor, domain 2"/>
    <property type="match status" value="1"/>
</dbReference>
<dbReference type="InterPro" id="IPR036271">
    <property type="entry name" value="Tet_transcr_reg_TetR-rel_C_sf"/>
</dbReference>
<dbReference type="PROSITE" id="PS50977">
    <property type="entry name" value="HTH_TETR_2"/>
    <property type="match status" value="1"/>
</dbReference>
<evidence type="ECO:0000256" key="3">
    <source>
        <dbReference type="ARBA" id="ARBA00023125"/>
    </source>
</evidence>
<reference evidence="8 9" key="1">
    <citation type="submission" date="2019-06" db="EMBL/GenBank/DDBJ databases">
        <title>Sequencing the genomes of 1000 actinobacteria strains.</title>
        <authorList>
            <person name="Klenk H.-P."/>
        </authorList>
    </citation>
    <scope>NUCLEOTIDE SEQUENCE [LARGE SCALE GENOMIC DNA]</scope>
    <source>
        <strain evidence="8 9">DSM 26477</strain>
    </source>
</reference>